<protein>
    <submittedName>
        <fullName evidence="3">Uncharacterized protein</fullName>
    </submittedName>
</protein>
<accession>A0A8H3US67</accession>
<evidence type="ECO:0000256" key="1">
    <source>
        <dbReference type="SAM" id="MobiDB-lite"/>
    </source>
</evidence>
<sequence length="256" mass="26447">MSTLQTPPPATTTSAPETTETTIPPPPPYTPPVNLSCFFPPNCQPTSEPLLEDLFDQDPSDEDSPPEAPTTTITLSAPITIHGHGNIISFPAHEFTRMAAWIVTAVQKSNAATASAEGGRGGNVSVNLNCGITVNGQRNVVGTAVGGGVATRAVRMQTQSQVPVQVPAQHQAGVDATRGVAAANVATVASVGTPATATGSKRKAEEDMEGERAVKRVDVGVWEEGVAGSSSSSSSPPSPSPSKEEEEEEEEEGERP</sequence>
<feature type="region of interest" description="Disordered" evidence="1">
    <location>
        <begin position="1"/>
        <end position="72"/>
    </location>
</feature>
<evidence type="ECO:0000313" key="4">
    <source>
        <dbReference type="Proteomes" id="UP000447873"/>
    </source>
</evidence>
<feature type="compositionally biased region" description="Acidic residues" evidence="1">
    <location>
        <begin position="244"/>
        <end position="256"/>
    </location>
</feature>
<dbReference type="EMBL" id="WNWS01000179">
    <property type="protein sequence ID" value="KAE9976187.1"/>
    <property type="molecule type" value="Genomic_DNA"/>
</dbReference>
<reference evidence="3 4" key="1">
    <citation type="submission" date="2018-12" db="EMBL/GenBank/DDBJ databases">
        <title>Venturia inaequalis Genome Resource.</title>
        <authorList>
            <person name="Lichtner F.J."/>
        </authorList>
    </citation>
    <scope>NUCLEOTIDE SEQUENCE [LARGE SCALE GENOMIC DNA]</scope>
    <source>
        <strain evidence="3 4">120213</strain>
        <strain evidence="2">Bline_iso_100314</strain>
    </source>
</reference>
<feature type="region of interest" description="Disordered" evidence="1">
    <location>
        <begin position="193"/>
        <end position="256"/>
    </location>
</feature>
<evidence type="ECO:0000313" key="2">
    <source>
        <dbReference type="EMBL" id="KAE9961845.1"/>
    </source>
</evidence>
<dbReference type="EMBL" id="WNWQ01001271">
    <property type="protein sequence ID" value="KAE9961845.1"/>
    <property type="molecule type" value="Genomic_DNA"/>
</dbReference>
<evidence type="ECO:0000313" key="3">
    <source>
        <dbReference type="EMBL" id="KAE9976187.1"/>
    </source>
</evidence>
<name>A0A8H3US67_VENIN</name>
<organism evidence="3 4">
    <name type="scientific">Venturia inaequalis</name>
    <name type="common">Apple scab fungus</name>
    <dbReference type="NCBI Taxonomy" id="5025"/>
    <lineage>
        <taxon>Eukaryota</taxon>
        <taxon>Fungi</taxon>
        <taxon>Dikarya</taxon>
        <taxon>Ascomycota</taxon>
        <taxon>Pezizomycotina</taxon>
        <taxon>Dothideomycetes</taxon>
        <taxon>Pleosporomycetidae</taxon>
        <taxon>Venturiales</taxon>
        <taxon>Venturiaceae</taxon>
        <taxon>Venturia</taxon>
    </lineage>
</organism>
<gene>
    <name evidence="2" type="ORF">BLS_001257</name>
    <name evidence="3" type="ORF">EG328_002739</name>
</gene>
<proteinExistence type="predicted"/>
<feature type="compositionally biased region" description="Pro residues" evidence="1">
    <location>
        <begin position="1"/>
        <end position="10"/>
    </location>
</feature>
<comment type="caution">
    <text evidence="3">The sequence shown here is derived from an EMBL/GenBank/DDBJ whole genome shotgun (WGS) entry which is preliminary data.</text>
</comment>
<feature type="compositionally biased region" description="Low complexity" evidence="1">
    <location>
        <begin position="11"/>
        <end position="22"/>
    </location>
</feature>
<dbReference type="Proteomes" id="UP000433883">
    <property type="component" value="Unassembled WGS sequence"/>
</dbReference>
<feature type="compositionally biased region" description="Acidic residues" evidence="1">
    <location>
        <begin position="50"/>
        <end position="65"/>
    </location>
</feature>
<feature type="compositionally biased region" description="Basic and acidic residues" evidence="1">
    <location>
        <begin position="202"/>
        <end position="218"/>
    </location>
</feature>
<dbReference type="Proteomes" id="UP000447873">
    <property type="component" value="Unassembled WGS sequence"/>
</dbReference>
<dbReference type="AlphaFoldDB" id="A0A8H3US67"/>